<proteinExistence type="inferred from homology"/>
<evidence type="ECO:0000256" key="1">
    <source>
        <dbReference type="ARBA" id="ARBA00010617"/>
    </source>
</evidence>
<dbReference type="AlphaFoldDB" id="A0A326TXD5"/>
<organism evidence="2 3">
    <name type="scientific">Thermosporothrix hazakensis</name>
    <dbReference type="NCBI Taxonomy" id="644383"/>
    <lineage>
        <taxon>Bacteria</taxon>
        <taxon>Bacillati</taxon>
        <taxon>Chloroflexota</taxon>
        <taxon>Ktedonobacteria</taxon>
        <taxon>Ktedonobacterales</taxon>
        <taxon>Thermosporotrichaceae</taxon>
        <taxon>Thermosporothrix</taxon>
    </lineage>
</organism>
<dbReference type="InterPro" id="IPR002397">
    <property type="entry name" value="Cyt_P450_B"/>
</dbReference>
<dbReference type="GO" id="GO:0016705">
    <property type="term" value="F:oxidoreductase activity, acting on paired donors, with incorporation or reduction of molecular oxygen"/>
    <property type="evidence" value="ECO:0007669"/>
    <property type="project" value="InterPro"/>
</dbReference>
<dbReference type="SUPFAM" id="SSF48264">
    <property type="entry name" value="Cytochrome P450"/>
    <property type="match status" value="1"/>
</dbReference>
<dbReference type="GO" id="GO:0004497">
    <property type="term" value="F:monooxygenase activity"/>
    <property type="evidence" value="ECO:0007669"/>
    <property type="project" value="InterPro"/>
</dbReference>
<reference evidence="2 3" key="1">
    <citation type="submission" date="2018-06" db="EMBL/GenBank/DDBJ databases">
        <title>Genomic Encyclopedia of Archaeal and Bacterial Type Strains, Phase II (KMG-II): from individual species to whole genera.</title>
        <authorList>
            <person name="Goeker M."/>
        </authorList>
    </citation>
    <scope>NUCLEOTIDE SEQUENCE [LARGE SCALE GENOMIC DNA]</scope>
    <source>
        <strain evidence="2 3">ATCC BAA-1881</strain>
    </source>
</reference>
<dbReference type="Gene3D" id="1.10.630.10">
    <property type="entry name" value="Cytochrome P450"/>
    <property type="match status" value="1"/>
</dbReference>
<dbReference type="Proteomes" id="UP000248806">
    <property type="component" value="Unassembled WGS sequence"/>
</dbReference>
<sequence length="137" mass="15508">MDPPRHHQLRRLVSQAFTPRRVAQMDARITEITNSLLDQVQAAGEMDVIRDLAYPLPITVIAEMLGVPTERRAEFKQWSGTFVAGDADATEEDMQAGIQAQNNMIAYFTRLFEERRAHPQDDMVSALLQIPSSVDRL</sequence>
<protein>
    <recommendedName>
        <fullName evidence="4">Cytochrome P450</fullName>
    </recommendedName>
</protein>
<evidence type="ECO:0000313" key="2">
    <source>
        <dbReference type="EMBL" id="PZW21040.1"/>
    </source>
</evidence>
<evidence type="ECO:0000313" key="3">
    <source>
        <dbReference type="Proteomes" id="UP000248806"/>
    </source>
</evidence>
<dbReference type="InterPro" id="IPR036396">
    <property type="entry name" value="Cyt_P450_sf"/>
</dbReference>
<evidence type="ECO:0008006" key="4">
    <source>
        <dbReference type="Google" id="ProtNLM"/>
    </source>
</evidence>
<dbReference type="PANTHER" id="PTHR46696:SF1">
    <property type="entry name" value="CYTOCHROME P450 YJIB-RELATED"/>
    <property type="match status" value="1"/>
</dbReference>
<dbReference type="GO" id="GO:0005506">
    <property type="term" value="F:iron ion binding"/>
    <property type="evidence" value="ECO:0007669"/>
    <property type="project" value="InterPro"/>
</dbReference>
<dbReference type="GO" id="GO:0020037">
    <property type="term" value="F:heme binding"/>
    <property type="evidence" value="ECO:0007669"/>
    <property type="project" value="InterPro"/>
</dbReference>
<name>A0A326TXD5_THEHA</name>
<comment type="caution">
    <text evidence="2">The sequence shown here is derived from an EMBL/GenBank/DDBJ whole genome shotgun (WGS) entry which is preliminary data.</text>
</comment>
<comment type="similarity">
    <text evidence="1">Belongs to the cytochrome P450 family.</text>
</comment>
<keyword evidence="3" id="KW-1185">Reference proteome</keyword>
<dbReference type="PRINTS" id="PR00359">
    <property type="entry name" value="BP450"/>
</dbReference>
<accession>A0A326TXD5</accession>
<dbReference type="EMBL" id="QKUF01000037">
    <property type="protein sequence ID" value="PZW21040.1"/>
    <property type="molecule type" value="Genomic_DNA"/>
</dbReference>
<dbReference type="PANTHER" id="PTHR46696">
    <property type="entry name" value="P450, PUTATIVE (EUROFUNG)-RELATED"/>
    <property type="match status" value="1"/>
</dbReference>
<gene>
    <name evidence="2" type="ORF">EI42_05695</name>
</gene>